<dbReference type="EnsemblProtists" id="HpaT805810">
    <property type="protein sequence ID" value="HpaP805810"/>
    <property type="gene ID" value="HpaG805810"/>
</dbReference>
<dbReference type="AlphaFoldDB" id="M4BHD4"/>
<keyword evidence="2" id="KW-1185">Reference proteome</keyword>
<dbReference type="VEuPathDB" id="FungiDB:HpaG805810"/>
<name>M4BHD4_HYAAE</name>
<dbReference type="EMBL" id="JH598261">
    <property type="status" value="NOT_ANNOTATED_CDS"/>
    <property type="molecule type" value="Genomic_DNA"/>
</dbReference>
<organism evidence="1 2">
    <name type="scientific">Hyaloperonospora arabidopsidis (strain Emoy2)</name>
    <name type="common">Downy mildew agent</name>
    <name type="synonym">Peronospora arabidopsidis</name>
    <dbReference type="NCBI Taxonomy" id="559515"/>
    <lineage>
        <taxon>Eukaryota</taxon>
        <taxon>Sar</taxon>
        <taxon>Stramenopiles</taxon>
        <taxon>Oomycota</taxon>
        <taxon>Peronosporomycetes</taxon>
        <taxon>Peronosporales</taxon>
        <taxon>Peronosporaceae</taxon>
        <taxon>Hyaloperonospora</taxon>
    </lineage>
</organism>
<reference evidence="2" key="1">
    <citation type="journal article" date="2010" name="Science">
        <title>Signatures of adaptation to obligate biotrophy in the Hyaloperonospora arabidopsidis genome.</title>
        <authorList>
            <person name="Baxter L."/>
            <person name="Tripathy S."/>
            <person name="Ishaque N."/>
            <person name="Boot N."/>
            <person name="Cabral A."/>
            <person name="Kemen E."/>
            <person name="Thines M."/>
            <person name="Ah-Fong A."/>
            <person name="Anderson R."/>
            <person name="Badejoko W."/>
            <person name="Bittner-Eddy P."/>
            <person name="Boore J.L."/>
            <person name="Chibucos M.C."/>
            <person name="Coates M."/>
            <person name="Dehal P."/>
            <person name="Delehaunty K."/>
            <person name="Dong S."/>
            <person name="Downton P."/>
            <person name="Dumas B."/>
            <person name="Fabro G."/>
            <person name="Fronick C."/>
            <person name="Fuerstenberg S.I."/>
            <person name="Fulton L."/>
            <person name="Gaulin E."/>
            <person name="Govers F."/>
            <person name="Hughes L."/>
            <person name="Humphray S."/>
            <person name="Jiang R.H."/>
            <person name="Judelson H."/>
            <person name="Kamoun S."/>
            <person name="Kyung K."/>
            <person name="Meijer H."/>
            <person name="Minx P."/>
            <person name="Morris P."/>
            <person name="Nelson J."/>
            <person name="Phuntumart V."/>
            <person name="Qutob D."/>
            <person name="Rehmany A."/>
            <person name="Rougon-Cardoso A."/>
            <person name="Ryden P."/>
            <person name="Torto-Alalibo T."/>
            <person name="Studholme D."/>
            <person name="Wang Y."/>
            <person name="Win J."/>
            <person name="Wood J."/>
            <person name="Clifton S.W."/>
            <person name="Rogers J."/>
            <person name="Van den Ackerveken G."/>
            <person name="Jones J.D."/>
            <person name="McDowell J.M."/>
            <person name="Beynon J."/>
            <person name="Tyler B.M."/>
        </authorList>
    </citation>
    <scope>NUCLEOTIDE SEQUENCE [LARGE SCALE GENOMIC DNA]</scope>
    <source>
        <strain evidence="2">Emoy2</strain>
    </source>
</reference>
<sequence length="234" mass="26448">MDSDSHGRSVGRASCWERRRAGNVRNIHVNPAKYPEAEKERLMAICAAPVRDRSRPHLCAAQTMSGRYSGVWQKGISYAADRLRFQTTIQVQVEGELSISLVGAATINASRQHAQALQVDMLLAAEGLKMNLEDLHRMLSQCTVVPFRRRLYRLHNPHVPSAGSVWNRQVGVDGTRLTTQTEYVVLVYNVTRFMDSERLTAFSRTTLVLRSSWRSWTHTHPTPAPPRSINQRSS</sequence>
<reference evidence="1" key="2">
    <citation type="submission" date="2015-06" db="UniProtKB">
        <authorList>
            <consortium name="EnsemblProtists"/>
        </authorList>
    </citation>
    <scope>IDENTIFICATION</scope>
    <source>
        <strain evidence="1">Emoy2</strain>
    </source>
</reference>
<evidence type="ECO:0000313" key="2">
    <source>
        <dbReference type="Proteomes" id="UP000011713"/>
    </source>
</evidence>
<evidence type="ECO:0000313" key="1">
    <source>
        <dbReference type="EnsemblProtists" id="HpaP805810"/>
    </source>
</evidence>
<proteinExistence type="predicted"/>
<dbReference type="Proteomes" id="UP000011713">
    <property type="component" value="Unassembled WGS sequence"/>
</dbReference>
<protein>
    <submittedName>
        <fullName evidence="1">Uncharacterized protein</fullName>
    </submittedName>
</protein>
<accession>M4BHD4</accession>
<dbReference type="InParanoid" id="M4BHD4"/>
<dbReference type="HOGENOM" id="CLU_1196875_0_0_1"/>